<dbReference type="InterPro" id="IPR036291">
    <property type="entry name" value="NAD(P)-bd_dom_sf"/>
</dbReference>
<feature type="domain" description="Lactate/malate dehydrogenase C-terminal" evidence="11">
    <location>
        <begin position="165"/>
        <end position="331"/>
    </location>
</feature>
<keyword evidence="5 8" id="KW-0520">NAD</keyword>
<evidence type="ECO:0000256" key="5">
    <source>
        <dbReference type="ARBA" id="ARBA00023027"/>
    </source>
</evidence>
<dbReference type="Gene3D" id="3.90.110.10">
    <property type="entry name" value="Lactate dehydrogenase/glycoside hydrolase, family 4, C-terminal"/>
    <property type="match status" value="1"/>
</dbReference>
<dbReference type="PROSITE" id="PS00064">
    <property type="entry name" value="L_LDH"/>
    <property type="match status" value="1"/>
</dbReference>
<dbReference type="PIRSF" id="PIRSF000102">
    <property type="entry name" value="Lac_mal_DH"/>
    <property type="match status" value="1"/>
</dbReference>
<reference evidence="13" key="3">
    <citation type="submission" date="2015-06" db="UniProtKB">
        <authorList>
            <consortium name="EnsemblMetazoa"/>
        </authorList>
    </citation>
    <scope>IDENTIFICATION</scope>
</reference>
<dbReference type="HOGENOM" id="CLU_045401_0_2_1"/>
<evidence type="ECO:0000256" key="1">
    <source>
        <dbReference type="ARBA" id="ARBA00004843"/>
    </source>
</evidence>
<dbReference type="InterPro" id="IPR015955">
    <property type="entry name" value="Lactate_DH/Glyco_Ohase_4_C"/>
</dbReference>
<dbReference type="NCBIfam" id="TIGR01771">
    <property type="entry name" value="L-LDH-NAD"/>
    <property type="match status" value="1"/>
</dbReference>
<evidence type="ECO:0000313" key="13">
    <source>
        <dbReference type="EnsemblMetazoa" id="HelroP115469"/>
    </source>
</evidence>
<dbReference type="NCBIfam" id="NF000824">
    <property type="entry name" value="PRK00066.1"/>
    <property type="match status" value="1"/>
</dbReference>
<dbReference type="GO" id="GO:0005739">
    <property type="term" value="C:mitochondrion"/>
    <property type="evidence" value="ECO:0000318"/>
    <property type="project" value="GO_Central"/>
</dbReference>
<dbReference type="SUPFAM" id="SSF51735">
    <property type="entry name" value="NAD(P)-binding Rossmann-fold domains"/>
    <property type="match status" value="1"/>
</dbReference>
<keyword evidence="4 9" id="KW-0560">Oxidoreductase</keyword>
<evidence type="ECO:0000256" key="8">
    <source>
        <dbReference type="PIRSR" id="PIRSR000102-3"/>
    </source>
</evidence>
<dbReference type="KEGG" id="hro:HELRODRAFT_115469"/>
<dbReference type="InterPro" id="IPR001557">
    <property type="entry name" value="L-lactate/malate_DH"/>
</dbReference>
<evidence type="ECO:0000256" key="6">
    <source>
        <dbReference type="ARBA" id="ARBA00049258"/>
    </source>
</evidence>
<evidence type="ECO:0000259" key="10">
    <source>
        <dbReference type="Pfam" id="PF00056"/>
    </source>
</evidence>
<dbReference type="SUPFAM" id="SSF56327">
    <property type="entry name" value="LDH C-terminal domain-like"/>
    <property type="match status" value="1"/>
</dbReference>
<feature type="binding site" evidence="8">
    <location>
        <begin position="138"/>
        <end position="140"/>
    </location>
    <ligand>
        <name>NAD(+)</name>
        <dbReference type="ChEBI" id="CHEBI:57540"/>
    </ligand>
</feature>
<feature type="binding site" evidence="8">
    <location>
        <begin position="29"/>
        <end position="34"/>
    </location>
    <ligand>
        <name>NAD(+)</name>
        <dbReference type="ChEBI" id="CHEBI:57540"/>
    </ligand>
</feature>
<dbReference type="Gene3D" id="3.40.50.720">
    <property type="entry name" value="NAD(P)-binding Rossmann-like Domain"/>
    <property type="match status" value="1"/>
</dbReference>
<evidence type="ECO:0000256" key="3">
    <source>
        <dbReference type="ARBA" id="ARBA00012967"/>
    </source>
</evidence>
<dbReference type="CDD" id="cd05293">
    <property type="entry name" value="LDH_1"/>
    <property type="match status" value="1"/>
</dbReference>
<evidence type="ECO:0000256" key="9">
    <source>
        <dbReference type="RuleBase" id="RU000496"/>
    </source>
</evidence>
<dbReference type="EMBL" id="AMQM01007328">
    <property type="status" value="NOT_ANNOTATED_CDS"/>
    <property type="molecule type" value="Genomic_DNA"/>
</dbReference>
<dbReference type="HAMAP" id="MF_00488">
    <property type="entry name" value="Lactate_dehydrog"/>
    <property type="match status" value="1"/>
</dbReference>
<evidence type="ECO:0000256" key="2">
    <source>
        <dbReference type="ARBA" id="ARBA00006054"/>
    </source>
</evidence>
<dbReference type="Proteomes" id="UP000015101">
    <property type="component" value="Unassembled WGS sequence"/>
</dbReference>
<dbReference type="CTD" id="20195586"/>
<dbReference type="PRINTS" id="PR00086">
    <property type="entry name" value="LLDHDRGNASE"/>
</dbReference>
<gene>
    <name evidence="13" type="primary">20195586</name>
    <name evidence="12" type="ORF">HELRODRAFT_115469</name>
</gene>
<dbReference type="AlphaFoldDB" id="T1EG84"/>
<dbReference type="EMBL" id="KB097599">
    <property type="protein sequence ID" value="ESN93596.1"/>
    <property type="molecule type" value="Genomic_DNA"/>
</dbReference>
<dbReference type="OrthoDB" id="5405561at2759"/>
<dbReference type="InterPro" id="IPR022383">
    <property type="entry name" value="Lactate/malate_DH_C"/>
</dbReference>
<dbReference type="OMA" id="THLDSMR"/>
<dbReference type="InterPro" id="IPR011304">
    <property type="entry name" value="L-lactate_DH"/>
</dbReference>
<proteinExistence type="inferred from homology"/>
<comment type="catalytic activity">
    <reaction evidence="6 9">
        <text>(S)-lactate + NAD(+) = pyruvate + NADH + H(+)</text>
        <dbReference type="Rhea" id="RHEA:23444"/>
        <dbReference type="ChEBI" id="CHEBI:15361"/>
        <dbReference type="ChEBI" id="CHEBI:15378"/>
        <dbReference type="ChEBI" id="CHEBI:16651"/>
        <dbReference type="ChEBI" id="CHEBI:57540"/>
        <dbReference type="ChEBI" id="CHEBI:57945"/>
        <dbReference type="EC" id="1.1.1.27"/>
    </reaction>
</comment>
<feature type="binding site" evidence="8">
    <location>
        <position position="115"/>
    </location>
    <ligand>
        <name>NAD(+)</name>
        <dbReference type="ChEBI" id="CHEBI:57540"/>
    </ligand>
</feature>
<evidence type="ECO:0000313" key="12">
    <source>
        <dbReference type="EMBL" id="ESN93596.1"/>
    </source>
</evidence>
<dbReference type="InParanoid" id="T1EG84"/>
<reference evidence="12 14" key="2">
    <citation type="journal article" date="2013" name="Nature">
        <title>Insights into bilaterian evolution from three spiralian genomes.</title>
        <authorList>
            <person name="Simakov O."/>
            <person name="Marletaz F."/>
            <person name="Cho S.J."/>
            <person name="Edsinger-Gonzales E."/>
            <person name="Havlak P."/>
            <person name="Hellsten U."/>
            <person name="Kuo D.H."/>
            <person name="Larsson T."/>
            <person name="Lv J."/>
            <person name="Arendt D."/>
            <person name="Savage R."/>
            <person name="Osoegawa K."/>
            <person name="de Jong P."/>
            <person name="Grimwood J."/>
            <person name="Chapman J.A."/>
            <person name="Shapiro H."/>
            <person name="Aerts A."/>
            <person name="Otillar R.P."/>
            <person name="Terry A.Y."/>
            <person name="Boore J.L."/>
            <person name="Grigoriev I.V."/>
            <person name="Lindberg D.R."/>
            <person name="Seaver E.C."/>
            <person name="Weisblat D.A."/>
            <person name="Putnam N.H."/>
            <person name="Rokhsar D.S."/>
        </authorList>
    </citation>
    <scope>NUCLEOTIDE SEQUENCE</scope>
</reference>
<comment type="pathway">
    <text evidence="1 9">Fermentation; pyruvate fermentation to lactate; (S)-lactate from pyruvate: step 1/1.</text>
</comment>
<dbReference type="STRING" id="6412.T1EG84"/>
<dbReference type="FunCoup" id="T1EG84">
    <property type="interactions" value="205"/>
</dbReference>
<dbReference type="UniPathway" id="UPA00554">
    <property type="reaction ID" value="UER00611"/>
</dbReference>
<dbReference type="InterPro" id="IPR001236">
    <property type="entry name" value="Lactate/malate_DH_N"/>
</dbReference>
<dbReference type="Pfam" id="PF02866">
    <property type="entry name" value="Ldh_1_C"/>
    <property type="match status" value="1"/>
</dbReference>
<dbReference type="PANTHER" id="PTHR43128">
    <property type="entry name" value="L-2-HYDROXYCARBOXYLATE DEHYDROGENASE (NAD(P)(+))"/>
    <property type="match status" value="1"/>
</dbReference>
<dbReference type="eggNOG" id="KOG1495">
    <property type="taxonomic scope" value="Eukaryota"/>
</dbReference>
<protein>
    <recommendedName>
        <fullName evidence="3 9">L-lactate dehydrogenase</fullName>
        <ecNumber evidence="3 9">1.1.1.27</ecNumber>
    </recommendedName>
</protein>
<dbReference type="FunFam" id="3.40.50.720:FF:000018">
    <property type="entry name" value="Malate dehydrogenase"/>
    <property type="match status" value="1"/>
</dbReference>
<dbReference type="RefSeq" id="XP_009028239.1">
    <property type="nucleotide sequence ID" value="XM_009029991.1"/>
</dbReference>
<sequence length="334" mass="36453">MTSTTCVKELFTHIIDEERHTSVKVTVVGTGQVGMASAFAMLTQGVISELALVDMVADKLKGEMLDLQHGQAFLRTVKVQASTDYSVTAGSKICVVTAGARQNLGETRLQLVQKNVAIFKHIIPNLIKYSPNCILIIVSNPVDILTYVAWKISGLPRNQVIGSGTMLDSSRFRFILSERIGIAPKSVHGYIIGEHGDSSVAVWSSVNIAGTRLKDIHPHTGDPDDPENWNEIHKEVVNSAYEIIKLKGYTSWAIGVMISTLCNAILKNQKVIYSLSTLAKGYHGIEEEVFLSLPCVVGEKGVGAVFDQKLLPNEMEKVKASAKTLHDVIKSLEL</sequence>
<evidence type="ECO:0000313" key="14">
    <source>
        <dbReference type="Proteomes" id="UP000015101"/>
    </source>
</evidence>
<dbReference type="PANTHER" id="PTHR43128:SF16">
    <property type="entry name" value="L-LACTATE DEHYDROGENASE"/>
    <property type="match status" value="1"/>
</dbReference>
<name>T1EG84_HELRO</name>
<dbReference type="GO" id="GO:0006089">
    <property type="term" value="P:lactate metabolic process"/>
    <property type="evidence" value="ECO:0000318"/>
    <property type="project" value="GO_Central"/>
</dbReference>
<evidence type="ECO:0000256" key="7">
    <source>
        <dbReference type="PIRSR" id="PIRSR000102-1"/>
    </source>
</evidence>
<accession>T1EG84</accession>
<evidence type="ECO:0000259" key="11">
    <source>
        <dbReference type="Pfam" id="PF02866"/>
    </source>
</evidence>
<keyword evidence="14" id="KW-1185">Reference proteome</keyword>
<evidence type="ECO:0000256" key="4">
    <source>
        <dbReference type="ARBA" id="ARBA00023002"/>
    </source>
</evidence>
<dbReference type="GeneID" id="20195586"/>
<dbReference type="GO" id="GO:0042867">
    <property type="term" value="P:pyruvate catabolic process"/>
    <property type="evidence" value="ECO:0000318"/>
    <property type="project" value="GO_Central"/>
</dbReference>
<comment type="similarity">
    <text evidence="2">Belongs to the LDH/MDH superfamily. LDH family.</text>
</comment>
<organism evidence="13 14">
    <name type="scientific">Helobdella robusta</name>
    <name type="common">Californian leech</name>
    <dbReference type="NCBI Taxonomy" id="6412"/>
    <lineage>
        <taxon>Eukaryota</taxon>
        <taxon>Metazoa</taxon>
        <taxon>Spiralia</taxon>
        <taxon>Lophotrochozoa</taxon>
        <taxon>Annelida</taxon>
        <taxon>Clitellata</taxon>
        <taxon>Hirudinea</taxon>
        <taxon>Rhynchobdellida</taxon>
        <taxon>Glossiphoniidae</taxon>
        <taxon>Helobdella</taxon>
    </lineage>
</organism>
<dbReference type="EC" id="1.1.1.27" evidence="3 9"/>
<feature type="binding site" evidence="8">
    <location>
        <position position="54"/>
    </location>
    <ligand>
        <name>NAD(+)</name>
        <dbReference type="ChEBI" id="CHEBI:57540"/>
    </ligand>
</feature>
<feature type="active site" description="Proton acceptor" evidence="7">
    <location>
        <position position="195"/>
    </location>
</feature>
<dbReference type="Pfam" id="PF00056">
    <property type="entry name" value="Ldh_1_N"/>
    <property type="match status" value="1"/>
</dbReference>
<dbReference type="GO" id="GO:0004459">
    <property type="term" value="F:L-lactate dehydrogenase (NAD+) activity"/>
    <property type="evidence" value="ECO:0000318"/>
    <property type="project" value="GO_Central"/>
</dbReference>
<dbReference type="EnsemblMetazoa" id="HelroT115469">
    <property type="protein sequence ID" value="HelroP115469"/>
    <property type="gene ID" value="HelroG115469"/>
</dbReference>
<dbReference type="InterPro" id="IPR018177">
    <property type="entry name" value="L-lactate_DH_AS"/>
</dbReference>
<feature type="domain" description="Lactate/malate dehydrogenase N-terminal" evidence="10">
    <location>
        <begin position="23"/>
        <end position="162"/>
    </location>
</feature>
<reference evidence="14" key="1">
    <citation type="submission" date="2012-12" db="EMBL/GenBank/DDBJ databases">
        <authorList>
            <person name="Hellsten U."/>
            <person name="Grimwood J."/>
            <person name="Chapman J.A."/>
            <person name="Shapiro H."/>
            <person name="Aerts A."/>
            <person name="Otillar R.P."/>
            <person name="Terry A.Y."/>
            <person name="Boore J.L."/>
            <person name="Simakov O."/>
            <person name="Marletaz F."/>
            <person name="Cho S.-J."/>
            <person name="Edsinger-Gonzales E."/>
            <person name="Havlak P."/>
            <person name="Kuo D.-H."/>
            <person name="Larsson T."/>
            <person name="Lv J."/>
            <person name="Arendt D."/>
            <person name="Savage R."/>
            <person name="Osoegawa K."/>
            <person name="de Jong P."/>
            <person name="Lindberg D.R."/>
            <person name="Seaver E.C."/>
            <person name="Weisblat D.A."/>
            <person name="Putnam N.H."/>
            <person name="Grigoriev I.V."/>
            <person name="Rokhsar D.S."/>
        </authorList>
    </citation>
    <scope>NUCLEOTIDE SEQUENCE</scope>
</reference>